<dbReference type="Gene3D" id="3.20.20.140">
    <property type="entry name" value="Metal-dependent hydrolases"/>
    <property type="match status" value="1"/>
</dbReference>
<dbReference type="SMART" id="SM00481">
    <property type="entry name" value="POLIIIAc"/>
    <property type="match status" value="1"/>
</dbReference>
<gene>
    <name evidence="2" type="ORF">H8702_08685</name>
</gene>
<reference evidence="2" key="1">
    <citation type="submission" date="2020-08" db="EMBL/GenBank/DDBJ databases">
        <title>Genome public.</title>
        <authorList>
            <person name="Liu C."/>
            <person name="Sun Q."/>
        </authorList>
    </citation>
    <scope>NUCLEOTIDE SEQUENCE</scope>
    <source>
        <strain evidence="2">NSJ-15</strain>
    </source>
</reference>
<dbReference type="GO" id="GO:0035312">
    <property type="term" value="F:5'-3' DNA exonuclease activity"/>
    <property type="evidence" value="ECO:0007669"/>
    <property type="project" value="TreeGrafter"/>
</dbReference>
<dbReference type="AlphaFoldDB" id="A0A8J6P823"/>
<evidence type="ECO:0000259" key="1">
    <source>
        <dbReference type="SMART" id="SM00481"/>
    </source>
</evidence>
<dbReference type="Proteomes" id="UP000632659">
    <property type="component" value="Unassembled WGS sequence"/>
</dbReference>
<evidence type="ECO:0000313" key="2">
    <source>
        <dbReference type="EMBL" id="MBC8611189.1"/>
    </source>
</evidence>
<comment type="caution">
    <text evidence="2">The sequence shown here is derived from an EMBL/GenBank/DDBJ whole genome shotgun (WGS) entry which is preliminary data.</text>
</comment>
<dbReference type="InterPro" id="IPR016195">
    <property type="entry name" value="Pol/histidinol_Pase-like"/>
</dbReference>
<evidence type="ECO:0000313" key="3">
    <source>
        <dbReference type="Proteomes" id="UP000632659"/>
    </source>
</evidence>
<dbReference type="InterPro" id="IPR003141">
    <property type="entry name" value="Pol/His_phosphatase_N"/>
</dbReference>
<name>A0A8J6P823_9FIRM</name>
<dbReference type="GO" id="GO:0004534">
    <property type="term" value="F:5'-3' RNA exonuclease activity"/>
    <property type="evidence" value="ECO:0007669"/>
    <property type="project" value="TreeGrafter"/>
</dbReference>
<proteinExistence type="predicted"/>
<protein>
    <submittedName>
        <fullName evidence="2">PHP domain-containing protein</fullName>
    </submittedName>
</protein>
<dbReference type="PANTHER" id="PTHR42924:SF3">
    <property type="entry name" value="POLYMERASE_HISTIDINOL PHOSPHATASE N-TERMINAL DOMAIN-CONTAINING PROTEIN"/>
    <property type="match status" value="1"/>
</dbReference>
<keyword evidence="3" id="KW-1185">Reference proteome</keyword>
<feature type="domain" description="Polymerase/histidinol phosphatase N-terminal" evidence="1">
    <location>
        <begin position="5"/>
        <end position="73"/>
    </location>
</feature>
<dbReference type="SUPFAM" id="SSF89550">
    <property type="entry name" value="PHP domain-like"/>
    <property type="match status" value="1"/>
</dbReference>
<accession>A0A8J6P823</accession>
<organism evidence="2 3">
    <name type="scientific">Massiliimalia timonensis</name>
    <dbReference type="NCBI Taxonomy" id="1987501"/>
    <lineage>
        <taxon>Bacteria</taxon>
        <taxon>Bacillati</taxon>
        <taxon>Bacillota</taxon>
        <taxon>Clostridia</taxon>
        <taxon>Eubacteriales</taxon>
        <taxon>Oscillospiraceae</taxon>
        <taxon>Massiliimalia</taxon>
    </lineage>
</organism>
<dbReference type="CDD" id="cd07432">
    <property type="entry name" value="PHP_HisPPase"/>
    <property type="match status" value="1"/>
</dbReference>
<dbReference type="PANTHER" id="PTHR42924">
    <property type="entry name" value="EXONUCLEASE"/>
    <property type="match status" value="1"/>
</dbReference>
<dbReference type="EMBL" id="JACRTL010000004">
    <property type="protein sequence ID" value="MBC8611189.1"/>
    <property type="molecule type" value="Genomic_DNA"/>
</dbReference>
<dbReference type="InterPro" id="IPR052018">
    <property type="entry name" value="PHP_domain"/>
</dbReference>
<dbReference type="RefSeq" id="WP_154825619.1">
    <property type="nucleotide sequence ID" value="NZ_JACRTL010000004.1"/>
</dbReference>
<sequence>MKLYYDLHMHSCLSPCGDRDMTPNNIVNMSLLKELDVIALSDHNSAKNIQAVRKVAEGTGLLVIPAIEVCTMEEVHILCLFYNFEQCEAFGEYLYDLLPPVMNQPDIFGEQWVMNEQDEVVGSVDKLLINAASLSIDRLLSVLPEYGGFAIPAHVDKSSYSIIANLGFLPPEYGFPCIEVKNPPFSGDFSGRIITDSDAHYLEHIAERERFLEVPEKTIRAVIDTLRS</sequence>